<evidence type="ECO:0000313" key="3">
    <source>
        <dbReference type="EMBL" id="QIK75810.1"/>
    </source>
</evidence>
<name>A0A6G7YGA6_9ACTN</name>
<evidence type="ECO:0000313" key="4">
    <source>
        <dbReference type="Proteomes" id="UP000502035"/>
    </source>
</evidence>
<evidence type="ECO:0008006" key="5">
    <source>
        <dbReference type="Google" id="ProtNLM"/>
    </source>
</evidence>
<feature type="signal peptide" evidence="2">
    <location>
        <begin position="1"/>
        <end position="32"/>
    </location>
</feature>
<keyword evidence="4" id="KW-1185">Reference proteome</keyword>
<dbReference type="EMBL" id="CP049866">
    <property type="protein sequence ID" value="QIK75810.1"/>
    <property type="molecule type" value="Genomic_DNA"/>
</dbReference>
<feature type="compositionally biased region" description="Low complexity" evidence="1">
    <location>
        <begin position="43"/>
        <end position="69"/>
    </location>
</feature>
<dbReference type="Proteomes" id="UP000502035">
    <property type="component" value="Chromosome"/>
</dbReference>
<keyword evidence="2" id="KW-0732">Signal</keyword>
<gene>
    <name evidence="3" type="ORF">G7071_10510</name>
</gene>
<evidence type="ECO:0000256" key="2">
    <source>
        <dbReference type="SAM" id="SignalP"/>
    </source>
</evidence>
<evidence type="ECO:0000256" key="1">
    <source>
        <dbReference type="SAM" id="MobiDB-lite"/>
    </source>
</evidence>
<dbReference type="RefSeq" id="WP_166318266.1">
    <property type="nucleotide sequence ID" value="NZ_CP049866.1"/>
</dbReference>
<organism evidence="3 4">
    <name type="scientific">Nocardioides piscis</name>
    <dbReference type="NCBI Taxonomy" id="2714938"/>
    <lineage>
        <taxon>Bacteria</taxon>
        <taxon>Bacillati</taxon>
        <taxon>Actinomycetota</taxon>
        <taxon>Actinomycetes</taxon>
        <taxon>Propionibacteriales</taxon>
        <taxon>Nocardioidaceae</taxon>
        <taxon>Nocardioides</taxon>
    </lineage>
</organism>
<protein>
    <recommendedName>
        <fullName evidence="5">Exo-alpha-sialidase</fullName>
    </recommendedName>
</protein>
<reference evidence="3 4" key="1">
    <citation type="submission" date="2020-03" db="EMBL/GenBank/DDBJ databases">
        <title>Nocardioides sp. nov., isolated from fish.</title>
        <authorList>
            <person name="Hyun D.-W."/>
            <person name="Bae J.-W."/>
        </authorList>
    </citation>
    <scope>NUCLEOTIDE SEQUENCE [LARGE SCALE GENOMIC DNA]</scope>
    <source>
        <strain evidence="3 4">HDW12A</strain>
    </source>
</reference>
<accession>A0A6G7YGA6</accession>
<feature type="chain" id="PRO_5026147472" description="Exo-alpha-sialidase" evidence="2">
    <location>
        <begin position="33"/>
        <end position="411"/>
    </location>
</feature>
<proteinExistence type="predicted"/>
<dbReference type="AlphaFoldDB" id="A0A6G7YGA6"/>
<dbReference type="KEGG" id="npi:G7071_10510"/>
<sequence length="411" mass="42320">MRPLRLAVFSVTASSLMVSAALGAALTGPADAAPPSKGGSDSTTTTTTTKGKGGKPTATTTATPTPTAAPQVCHTLADAAALTTVRGRTVNTLFPHDGRVFYGYGDYTANTGSMIDPYGTNVSSFDAATGVAAVHLPGFKTEEVNTFRSFDGDIYAPNIDPSRGADGSNSFASDAGQTWTENAGAPNPVHVFDVAKAGGELFVAGAEPIASPAGTTHGAATIWRSTDAGATWTVAQSETEEDVTKRDGFERYYWMGVIGDKVYARAALNTYPAVPPLRVLDTTTDTWSTVPESGMTFGTSIYEASRVVSWQNRLWTAQGALVWFDGAKTGAIGVAGGGANLRTLSIGDDGKLYGHDWVNGAVYRVDSTSTAYALTRVATIAPDAASFTVAGGNVWAAAAAGTAQVCSTPLA</sequence>
<feature type="region of interest" description="Disordered" evidence="1">
    <location>
        <begin position="28"/>
        <end position="69"/>
    </location>
</feature>